<dbReference type="PANTHER" id="PTHR34702">
    <property type="entry name" value="NA(+)/H(+) ANTIPORTER SUBUNIT F1"/>
    <property type="match status" value="1"/>
</dbReference>
<reference evidence="10 11" key="1">
    <citation type="journal article" date="2018" name="Nat. Biotechnol.">
        <title>A standardized bacterial taxonomy based on genome phylogeny substantially revises the tree of life.</title>
        <authorList>
            <person name="Parks D.H."/>
            <person name="Chuvochina M."/>
            <person name="Waite D.W."/>
            <person name="Rinke C."/>
            <person name="Skarshewski A."/>
            <person name="Chaumeil P.A."/>
            <person name="Hugenholtz P."/>
        </authorList>
    </citation>
    <scope>NUCLEOTIDE SEQUENCE [LARGE SCALE GENOMIC DNA]</scope>
    <source>
        <strain evidence="10">UBA9958</strain>
    </source>
</reference>
<evidence type="ECO:0000256" key="8">
    <source>
        <dbReference type="PIRNR" id="PIRNR028784"/>
    </source>
</evidence>
<keyword evidence="7 8" id="KW-0472">Membrane</keyword>
<keyword evidence="6 9" id="KW-1133">Transmembrane helix</keyword>
<dbReference type="EMBL" id="DNAA01000149">
    <property type="protein sequence ID" value="HBA09137.1"/>
    <property type="molecule type" value="Genomic_DNA"/>
</dbReference>
<dbReference type="STRING" id="1132855.GCA_000384255_00010"/>
<dbReference type="GO" id="GO:0005886">
    <property type="term" value="C:plasma membrane"/>
    <property type="evidence" value="ECO:0007669"/>
    <property type="project" value="UniProtKB-SubCell"/>
</dbReference>
<keyword evidence="8" id="KW-0406">Ion transport</keyword>
<evidence type="ECO:0000313" key="11">
    <source>
        <dbReference type="Proteomes" id="UP000264313"/>
    </source>
</evidence>
<evidence type="ECO:0000256" key="4">
    <source>
        <dbReference type="ARBA" id="ARBA00022475"/>
    </source>
</evidence>
<feature type="transmembrane region" description="Helical" evidence="9">
    <location>
        <begin position="34"/>
        <end position="53"/>
    </location>
</feature>
<dbReference type="InterPro" id="IPR007208">
    <property type="entry name" value="MrpF/PhaF-like"/>
</dbReference>
<evidence type="ECO:0000313" key="10">
    <source>
        <dbReference type="EMBL" id="HBA09137.1"/>
    </source>
</evidence>
<dbReference type="PANTHER" id="PTHR34702:SF1">
    <property type="entry name" value="NA(+)_H(+) ANTIPORTER SUBUNIT F"/>
    <property type="match status" value="1"/>
</dbReference>
<dbReference type="Proteomes" id="UP000264313">
    <property type="component" value="Unassembled WGS sequence"/>
</dbReference>
<evidence type="ECO:0000256" key="1">
    <source>
        <dbReference type="ARBA" id="ARBA00004651"/>
    </source>
</evidence>
<comment type="similarity">
    <text evidence="2 8">Belongs to the CPA3 antiporters (TC 2.A.63) subunit F family.</text>
</comment>
<comment type="caution">
    <text evidence="10">The sequence shown here is derived from an EMBL/GenBank/DDBJ whole genome shotgun (WGS) entry which is preliminary data.</text>
</comment>
<evidence type="ECO:0000256" key="5">
    <source>
        <dbReference type="ARBA" id="ARBA00022692"/>
    </source>
</evidence>
<feature type="transmembrane region" description="Helical" evidence="9">
    <location>
        <begin position="59"/>
        <end position="83"/>
    </location>
</feature>
<evidence type="ECO:0000256" key="9">
    <source>
        <dbReference type="SAM" id="Phobius"/>
    </source>
</evidence>
<feature type="transmembrane region" description="Helical" evidence="9">
    <location>
        <begin position="6"/>
        <end position="22"/>
    </location>
</feature>
<keyword evidence="8" id="KW-0050">Antiport</keyword>
<dbReference type="AlphaFoldDB" id="A0A351RAR6"/>
<proteinExistence type="inferred from homology"/>
<dbReference type="GO" id="GO:0015385">
    <property type="term" value="F:sodium:proton antiporter activity"/>
    <property type="evidence" value="ECO:0007669"/>
    <property type="project" value="TreeGrafter"/>
</dbReference>
<name>A0A351RAR6_9PROT</name>
<keyword evidence="5 9" id="KW-0812">Transmembrane</keyword>
<comment type="subcellular location">
    <subcellularLocation>
        <location evidence="1 8">Cell membrane</location>
        <topology evidence="1 8">Multi-pass membrane protein</topology>
    </subcellularLocation>
</comment>
<dbReference type="PIRSF" id="PIRSF028784">
    <property type="entry name" value="MrpF"/>
    <property type="match status" value="1"/>
</dbReference>
<evidence type="ECO:0000256" key="2">
    <source>
        <dbReference type="ARBA" id="ARBA00009212"/>
    </source>
</evidence>
<accession>A0A351RAR6</accession>
<keyword evidence="3 8" id="KW-0813">Transport</keyword>
<dbReference type="NCBIfam" id="NF004812">
    <property type="entry name" value="PRK06161.1"/>
    <property type="match status" value="1"/>
</dbReference>
<dbReference type="Pfam" id="PF04066">
    <property type="entry name" value="MrpF_PhaF"/>
    <property type="match status" value="1"/>
</dbReference>
<organism evidence="10 11">
    <name type="scientific">Methylotenera mobilis</name>
    <dbReference type="NCBI Taxonomy" id="359408"/>
    <lineage>
        <taxon>Bacteria</taxon>
        <taxon>Pseudomonadati</taxon>
        <taxon>Pseudomonadota</taxon>
        <taxon>Betaproteobacteria</taxon>
        <taxon>Nitrosomonadales</taxon>
        <taxon>Methylophilaceae</taxon>
        <taxon>Methylotenera</taxon>
    </lineage>
</organism>
<keyword evidence="4 8" id="KW-1003">Cell membrane</keyword>
<protein>
    <submittedName>
        <fullName evidence="10">K+/H+ antiporter subunit F</fullName>
    </submittedName>
</protein>
<evidence type="ECO:0000256" key="7">
    <source>
        <dbReference type="ARBA" id="ARBA00023136"/>
    </source>
</evidence>
<evidence type="ECO:0000256" key="6">
    <source>
        <dbReference type="ARBA" id="ARBA00022989"/>
    </source>
</evidence>
<sequence>MLNTAIPIAFVMIGLAMMLSLYRMVIGPEMTDRVLALDTLYINTVALIVLIGIDMNNSAYFESALLIAIMGFVGTVALSKYMLRGNIIE</sequence>
<evidence type="ECO:0000256" key="3">
    <source>
        <dbReference type="ARBA" id="ARBA00022448"/>
    </source>
</evidence>
<gene>
    <name evidence="10" type="ORF">DCW48_05975</name>
</gene>